<dbReference type="PANTHER" id="PTHR30173:SF36">
    <property type="entry name" value="ECF RNA POLYMERASE SIGMA FACTOR SIGJ"/>
    <property type="match status" value="1"/>
</dbReference>
<dbReference type="Gene3D" id="1.10.1740.10">
    <property type="match status" value="1"/>
</dbReference>
<dbReference type="RefSeq" id="WP_109616301.1">
    <property type="nucleotide sequence ID" value="NZ_QGDO01000001.1"/>
</dbReference>
<organism evidence="3 4">
    <name type="scientific">Sediminitomix flava</name>
    <dbReference type="NCBI Taxonomy" id="379075"/>
    <lineage>
        <taxon>Bacteria</taxon>
        <taxon>Pseudomonadati</taxon>
        <taxon>Bacteroidota</taxon>
        <taxon>Cytophagia</taxon>
        <taxon>Cytophagales</taxon>
        <taxon>Flammeovirgaceae</taxon>
        <taxon>Sediminitomix</taxon>
    </lineage>
</organism>
<dbReference type="AlphaFoldDB" id="A0A315ZHY2"/>
<dbReference type="SUPFAM" id="SSF88659">
    <property type="entry name" value="Sigma3 and sigma4 domains of RNA polymerase sigma factors"/>
    <property type="match status" value="1"/>
</dbReference>
<dbReference type="Pfam" id="PF08281">
    <property type="entry name" value="Sigma70_r4_2"/>
    <property type="match status" value="1"/>
</dbReference>
<evidence type="ECO:0000259" key="2">
    <source>
        <dbReference type="Pfam" id="PF08281"/>
    </source>
</evidence>
<dbReference type="Proteomes" id="UP000245535">
    <property type="component" value="Unassembled WGS sequence"/>
</dbReference>
<comment type="caution">
    <text evidence="3">The sequence shown here is derived from an EMBL/GenBank/DDBJ whole genome shotgun (WGS) entry which is preliminary data.</text>
</comment>
<dbReference type="InterPro" id="IPR013325">
    <property type="entry name" value="RNA_pol_sigma_r2"/>
</dbReference>
<evidence type="ECO:0000259" key="1">
    <source>
        <dbReference type="Pfam" id="PF04542"/>
    </source>
</evidence>
<keyword evidence="4" id="KW-1185">Reference proteome</keyword>
<dbReference type="InterPro" id="IPR036388">
    <property type="entry name" value="WH-like_DNA-bd_sf"/>
</dbReference>
<dbReference type="GO" id="GO:0003677">
    <property type="term" value="F:DNA binding"/>
    <property type="evidence" value="ECO:0007669"/>
    <property type="project" value="InterPro"/>
</dbReference>
<dbReference type="InterPro" id="IPR014284">
    <property type="entry name" value="RNA_pol_sigma-70_dom"/>
</dbReference>
<name>A0A315ZHY2_SEDFL</name>
<accession>A0A315ZHY2</accession>
<dbReference type="GO" id="GO:0006352">
    <property type="term" value="P:DNA-templated transcription initiation"/>
    <property type="evidence" value="ECO:0007669"/>
    <property type="project" value="InterPro"/>
</dbReference>
<dbReference type="InterPro" id="IPR013249">
    <property type="entry name" value="RNA_pol_sigma70_r4_t2"/>
</dbReference>
<proteinExistence type="predicted"/>
<gene>
    <name evidence="3" type="ORF">BC781_1011212</name>
</gene>
<reference evidence="3 4" key="1">
    <citation type="submission" date="2018-03" db="EMBL/GenBank/DDBJ databases">
        <title>Genomic Encyclopedia of Archaeal and Bacterial Type Strains, Phase II (KMG-II): from individual species to whole genera.</title>
        <authorList>
            <person name="Goeker M."/>
        </authorList>
    </citation>
    <scope>NUCLEOTIDE SEQUENCE [LARGE SCALE GENOMIC DNA]</scope>
    <source>
        <strain evidence="3 4">DSM 28229</strain>
    </source>
</reference>
<dbReference type="Pfam" id="PF04542">
    <property type="entry name" value="Sigma70_r2"/>
    <property type="match status" value="1"/>
</dbReference>
<feature type="domain" description="RNA polymerase sigma-70 region 2" evidence="1">
    <location>
        <begin position="6"/>
        <end position="70"/>
    </location>
</feature>
<dbReference type="PANTHER" id="PTHR30173">
    <property type="entry name" value="SIGMA 19 FACTOR"/>
    <property type="match status" value="1"/>
</dbReference>
<dbReference type="InterPro" id="IPR013324">
    <property type="entry name" value="RNA_pol_sigma_r3/r4-like"/>
</dbReference>
<feature type="domain" description="RNA polymerase sigma factor 70 region 4 type 2" evidence="2">
    <location>
        <begin position="104"/>
        <end position="156"/>
    </location>
</feature>
<dbReference type="GO" id="GO:0016987">
    <property type="term" value="F:sigma factor activity"/>
    <property type="evidence" value="ECO:0007669"/>
    <property type="project" value="InterPro"/>
</dbReference>
<evidence type="ECO:0000313" key="4">
    <source>
        <dbReference type="Proteomes" id="UP000245535"/>
    </source>
</evidence>
<dbReference type="NCBIfam" id="TIGR02937">
    <property type="entry name" value="sigma70-ECF"/>
    <property type="match status" value="1"/>
</dbReference>
<sequence length="201" mass="23676">MTTQHLITSYQPLLFSIAYRMVGSVAEAEDLVQDTWMKIMHVDFSKIENVKQYLTRAITNRCITHLQNLRKHQLVNINVSEYLNNLHISSDFSLNTDKLHEIEEAVKRMLEKLSPSERAVFSLREFFNFDYSELTDLMEKKKDNCRQLFKRAKEKLMQEKDEAISVCKVKQETFTESFLKASDKGEVGQFIEMLLKDIRQK</sequence>
<dbReference type="OrthoDB" id="3211555at2"/>
<evidence type="ECO:0000313" key="3">
    <source>
        <dbReference type="EMBL" id="PWJ44833.1"/>
    </source>
</evidence>
<dbReference type="SUPFAM" id="SSF88946">
    <property type="entry name" value="Sigma2 domain of RNA polymerase sigma factors"/>
    <property type="match status" value="1"/>
</dbReference>
<dbReference type="EMBL" id="QGDO01000001">
    <property type="protein sequence ID" value="PWJ44833.1"/>
    <property type="molecule type" value="Genomic_DNA"/>
</dbReference>
<dbReference type="InterPro" id="IPR007627">
    <property type="entry name" value="RNA_pol_sigma70_r2"/>
</dbReference>
<dbReference type="InterPro" id="IPR052704">
    <property type="entry name" value="ECF_Sigma-70_Domain"/>
</dbReference>
<dbReference type="Gene3D" id="1.10.10.10">
    <property type="entry name" value="Winged helix-like DNA-binding domain superfamily/Winged helix DNA-binding domain"/>
    <property type="match status" value="1"/>
</dbReference>
<protein>
    <submittedName>
        <fullName evidence="3">RNA polymerase sigma-70 factor (ECF subfamily)</fullName>
    </submittedName>
</protein>